<keyword evidence="3" id="KW-0812">Transmembrane</keyword>
<reference evidence="6" key="1">
    <citation type="journal article" date="2019" name="Int. J. Syst. Evol. Microbiol.">
        <title>The Global Catalogue of Microorganisms (GCM) 10K type strain sequencing project: providing services to taxonomists for standard genome sequencing and annotation.</title>
        <authorList>
            <consortium name="The Broad Institute Genomics Platform"/>
            <consortium name="The Broad Institute Genome Sequencing Center for Infectious Disease"/>
            <person name="Wu L."/>
            <person name="Ma J."/>
        </authorList>
    </citation>
    <scope>NUCLEOTIDE SEQUENCE [LARGE SCALE GENOMIC DNA]</scope>
    <source>
        <strain evidence="6">CCM 7282</strain>
    </source>
</reference>
<dbReference type="SUPFAM" id="SSF103481">
    <property type="entry name" value="Multidrug resistance efflux transporter EmrE"/>
    <property type="match status" value="2"/>
</dbReference>
<dbReference type="InterPro" id="IPR000620">
    <property type="entry name" value="EamA_dom"/>
</dbReference>
<name>A0ABQ1PW17_9BACI</name>
<dbReference type="RefSeq" id="WP_062439061.1">
    <property type="nucleotide sequence ID" value="NZ_BMCJ01000014.1"/>
</dbReference>
<feature type="transmembrane region" description="Helical" evidence="3">
    <location>
        <begin position="182"/>
        <end position="202"/>
    </location>
</feature>
<keyword evidence="6" id="KW-1185">Reference proteome</keyword>
<dbReference type="PANTHER" id="PTHR22911:SF76">
    <property type="entry name" value="EAMA DOMAIN-CONTAINING PROTEIN"/>
    <property type="match status" value="1"/>
</dbReference>
<accession>A0ABQ1PW17</accession>
<feature type="transmembrane region" description="Helical" evidence="3">
    <location>
        <begin position="66"/>
        <end position="87"/>
    </location>
</feature>
<dbReference type="PANTHER" id="PTHR22911">
    <property type="entry name" value="ACYL-MALONYL CONDENSING ENZYME-RELATED"/>
    <property type="match status" value="1"/>
</dbReference>
<dbReference type="InterPro" id="IPR037185">
    <property type="entry name" value="EmrE-like"/>
</dbReference>
<evidence type="ECO:0000256" key="3">
    <source>
        <dbReference type="SAM" id="Phobius"/>
    </source>
</evidence>
<feature type="transmembrane region" description="Helical" evidence="3">
    <location>
        <begin position="272"/>
        <end position="290"/>
    </location>
</feature>
<evidence type="ECO:0000259" key="4">
    <source>
        <dbReference type="Pfam" id="PF00892"/>
    </source>
</evidence>
<evidence type="ECO:0000313" key="5">
    <source>
        <dbReference type="EMBL" id="GGD05060.1"/>
    </source>
</evidence>
<sequence length="309" mass="34635">MDKPPFNPYIAVFIGVISVSTAAIFVKLAAEAPASIIANYRLLIAVLIMAPYIFWKYRHEFSKISLMDWILACFAGIFLALHFILWFESLNYTSVASSVVLVTMQPIFAFLGTYLFFQERFTAGALLSMVITLTGSVIIGWGDLQISGMALLGDILALLGGAMVTGYFLLGQNLRKRLSLMTYTFVVYAMASAVLIIYNLILQHPFTGYPSDHWWVFIALAIIPTFFGHTMFNWALRWLSTSTISMSILFEPLGASILAYIILGEMITWEQWLGGTIVIFGLMMFIFSTTKKMAPKLTRLSKANQETEK</sequence>
<evidence type="ECO:0000256" key="1">
    <source>
        <dbReference type="ARBA" id="ARBA00004127"/>
    </source>
</evidence>
<comment type="subcellular location">
    <subcellularLocation>
        <location evidence="1">Endomembrane system</location>
        <topology evidence="1">Multi-pass membrane protein</topology>
    </subcellularLocation>
</comment>
<dbReference type="EMBL" id="BMCJ01000014">
    <property type="protein sequence ID" value="GGD05060.1"/>
    <property type="molecule type" value="Genomic_DNA"/>
</dbReference>
<organism evidence="5 6">
    <name type="scientific">Thalassobacillus devorans</name>
    <dbReference type="NCBI Taxonomy" id="279813"/>
    <lineage>
        <taxon>Bacteria</taxon>
        <taxon>Bacillati</taxon>
        <taxon>Bacillota</taxon>
        <taxon>Bacilli</taxon>
        <taxon>Bacillales</taxon>
        <taxon>Bacillaceae</taxon>
        <taxon>Thalassobacillus</taxon>
    </lineage>
</organism>
<feature type="transmembrane region" description="Helical" evidence="3">
    <location>
        <begin position="214"/>
        <end position="236"/>
    </location>
</feature>
<feature type="transmembrane region" description="Helical" evidence="3">
    <location>
        <begin position="148"/>
        <end position="170"/>
    </location>
</feature>
<feature type="domain" description="EamA" evidence="4">
    <location>
        <begin position="9"/>
        <end position="140"/>
    </location>
</feature>
<evidence type="ECO:0000313" key="6">
    <source>
        <dbReference type="Proteomes" id="UP000619534"/>
    </source>
</evidence>
<feature type="transmembrane region" description="Helical" evidence="3">
    <location>
        <begin position="9"/>
        <end position="30"/>
    </location>
</feature>
<feature type="transmembrane region" description="Helical" evidence="3">
    <location>
        <begin position="99"/>
        <end position="117"/>
    </location>
</feature>
<keyword evidence="3" id="KW-1133">Transmembrane helix</keyword>
<feature type="domain" description="EamA" evidence="4">
    <location>
        <begin position="152"/>
        <end position="286"/>
    </location>
</feature>
<keyword evidence="3" id="KW-0472">Membrane</keyword>
<dbReference type="Pfam" id="PF00892">
    <property type="entry name" value="EamA"/>
    <property type="match status" value="2"/>
</dbReference>
<evidence type="ECO:0000256" key="2">
    <source>
        <dbReference type="ARBA" id="ARBA00007362"/>
    </source>
</evidence>
<dbReference type="Proteomes" id="UP000619534">
    <property type="component" value="Unassembled WGS sequence"/>
</dbReference>
<comment type="similarity">
    <text evidence="2">Belongs to the EamA transporter family.</text>
</comment>
<feature type="transmembrane region" description="Helical" evidence="3">
    <location>
        <begin position="36"/>
        <end position="54"/>
    </location>
</feature>
<protein>
    <submittedName>
        <fullName evidence="5">Membrane protein</fullName>
    </submittedName>
</protein>
<feature type="transmembrane region" description="Helical" evidence="3">
    <location>
        <begin position="124"/>
        <end position="142"/>
    </location>
</feature>
<gene>
    <name evidence="5" type="ORF">GCM10007216_39630</name>
</gene>
<proteinExistence type="inferred from homology"/>
<comment type="caution">
    <text evidence="5">The sequence shown here is derived from an EMBL/GenBank/DDBJ whole genome shotgun (WGS) entry which is preliminary data.</text>
</comment>